<dbReference type="SMART" id="SM00297">
    <property type="entry name" value="BROMO"/>
    <property type="match status" value="1"/>
</dbReference>
<accession>A0A9D3SIZ6</accession>
<name>A0A9D3SIZ6_9TELE</name>
<gene>
    <name evidence="5" type="ORF">KOW79_015284</name>
</gene>
<evidence type="ECO:0000259" key="4">
    <source>
        <dbReference type="SMART" id="SM00297"/>
    </source>
</evidence>
<evidence type="ECO:0000313" key="6">
    <source>
        <dbReference type="Proteomes" id="UP000824219"/>
    </source>
</evidence>
<dbReference type="EMBL" id="JAHKSW010000018">
    <property type="protein sequence ID" value="KAG7320869.1"/>
    <property type="molecule type" value="Genomic_DNA"/>
</dbReference>
<keyword evidence="2" id="KW-0175">Coiled coil</keyword>
<organism evidence="5 6">
    <name type="scientific">Hemibagrus wyckioides</name>
    <dbReference type="NCBI Taxonomy" id="337641"/>
    <lineage>
        <taxon>Eukaryota</taxon>
        <taxon>Metazoa</taxon>
        <taxon>Chordata</taxon>
        <taxon>Craniata</taxon>
        <taxon>Vertebrata</taxon>
        <taxon>Euteleostomi</taxon>
        <taxon>Actinopterygii</taxon>
        <taxon>Neopterygii</taxon>
        <taxon>Teleostei</taxon>
        <taxon>Ostariophysi</taxon>
        <taxon>Siluriformes</taxon>
        <taxon>Bagridae</taxon>
        <taxon>Hemibagrus</taxon>
    </lineage>
</organism>
<protein>
    <recommendedName>
        <fullName evidence="4">Bromo domain-containing protein</fullName>
    </recommendedName>
</protein>
<keyword evidence="1" id="KW-0103">Bromodomain</keyword>
<feature type="region of interest" description="Disordered" evidence="3">
    <location>
        <begin position="925"/>
        <end position="950"/>
    </location>
</feature>
<feature type="coiled-coil region" evidence="2">
    <location>
        <begin position="782"/>
        <end position="809"/>
    </location>
</feature>
<reference evidence="5 6" key="1">
    <citation type="submission" date="2021-06" db="EMBL/GenBank/DDBJ databases">
        <title>Chromosome-level genome assembly of the red-tail catfish (Hemibagrus wyckioides).</title>
        <authorList>
            <person name="Shao F."/>
        </authorList>
    </citation>
    <scope>NUCLEOTIDE SEQUENCE [LARGE SCALE GENOMIC DNA]</scope>
    <source>
        <strain evidence="5">EC202008001</strain>
        <tissue evidence="5">Blood</tissue>
    </source>
</reference>
<feature type="region of interest" description="Disordered" evidence="3">
    <location>
        <begin position="1"/>
        <end position="24"/>
    </location>
</feature>
<feature type="compositionally biased region" description="Polar residues" evidence="3">
    <location>
        <begin position="15"/>
        <end position="24"/>
    </location>
</feature>
<dbReference type="Pfam" id="PF00439">
    <property type="entry name" value="Bromodomain"/>
    <property type="match status" value="1"/>
</dbReference>
<feature type="region of interest" description="Disordered" evidence="3">
    <location>
        <begin position="678"/>
        <end position="706"/>
    </location>
</feature>
<sequence length="1693" mass="186923">MKVHVHDVGDKSDTAPPSHTLNYTIQGQKDIPGLEERKKHLVFEDHLCRSTLFDQAGSKYLGNECLQISEKLCDGPVAESQSVISHCDSDMLELSEDSCSIPENGDNDHNDTFTPEVQQAHRIFQSFLLEKHKAVTAPFWVPVGDQAGNDMCLKKIDNKFSKREYESITGFVADFRQMLENCYRFHGVDHWISKQAQKLEIILEQKLTLLSRTLREKTALAVTSRGRFGTEDEKPPVGTSTRRRSVPRNLAAISVCGSESIMVQALRLEEQQRAKEEKRQRDLEKKEAGEASAKEVEEWERSLLSLAEPWPISTMWELPAIGHFLCLAQTALNLPEIVFFELERCLLMPRCSSFLAKIMTSLLCPPHRRITLHRRPALPYRRWEAELRQKVLGWYQSIGRAKDQEACAEHLGLCHRFFWTLGETSPLEEKPFHLLPFNQRVWLLKGLCDNVYETQKDVQDAVLGQPIHECRESILGYDSQENTYIHFPHFCGADLRIYCQSPCLPLEFPLPSFSVKKLEPVMAERTEENLSTCPEVKAGNWEFGPRVRDDSSEESEVDWKGRDKFQFPCKEEIPSPESIKDNPMEIKQSLELKEEDKEDTDYESSLRVGTNCYMGKFPANSQSANAFKASEIGATVNNESSYLNRHPYPKCSRDSREDPEPHSCLCFTAESDRTASVIFRQPSHSRGETGKIQSKKKRRKKKKEKLLGAKAGTDALGLKKLRQARVAKSTMCKAAADLKRKDKRKKQKLGRKFVPKKTQETNQDHPPQLPVEPTFKLVCTSLDELRDLISKTEDELDELESTKKRCERWYIKREAVKELHITLIRLLNELLPWEPKLLKAFHRNRARLKKESDDFKKHPEYENFVREEWMALEVDGDTYKEGLSSTEISRELKDEDKTERLLGGSGTTDCENHFGNHSLAHLISRPEVSTSLSESGPLTRSSKRRQSCGLDEDFSLSKKGKVAADESVTPEPQTKVISRDQSIAGVNPLTTETMSVVTAPLGFQRRCNPIQALLAKSVGNKVTLTSHPQLPVVDKTLQGPNKTVSAALTTSNPTAVCQPIPQPTPVSMQTSTPSSVQRPMQVVYKAPEGLSLVSNNGTPVKFSVQPVIHQKTVEKAMQQVIILPTNLLIQKTEGQGAQQPSSITAVATTKPATLLSSTSGFTVPENKIPVQQVSPLKNISTVMTSSAVSPSLQKSCGVSPACKKTAEPSSTLKRSTTFTSATTDPSKCDLNQELKTVCIRDSQSILVTTRGGNTGVVKVQPSENSGGSVLPSSPIFTLPPNFQAFLVSKAAAIATSTAQTMSTAKLLPVVSSLNDKGISFNSALQSPLKCSNPVNPSPLMEKLSGSVSFKDDLPLPVGSVSDNTAKGAQILIGINSLVPANSQTNANVPLSGWAVQTAPSENLIQLAQKRPQDTSTDPAQPTFPKVFVVASTSTPVSTITTTSVSSAFPGSRVKFMSPSGSACSTVTVAKGFKAESNITVTTPSSAEVMKVRPNLGQVIGITSAGTPTEVEGINVTGLAARILDRTTVKSKKTAEPTTNVAPIMVSSVLATSSGQIFVQNSNSAANSCPALNINSPVKVTGSVDGKSVKISTYDIGHMASSELLSAVQQKSMSHEGLCCFFAYCCKVPKRKRYSFCSVTAMLKDRTCTESHNSSKTWDFLAIPGGHRVTHEQYNIKDADTSCSNCTTNWQYNQ</sequence>
<feature type="compositionally biased region" description="Basic residues" evidence="3">
    <location>
        <begin position="741"/>
        <end position="755"/>
    </location>
</feature>
<keyword evidence="6" id="KW-1185">Reference proteome</keyword>
<evidence type="ECO:0000256" key="1">
    <source>
        <dbReference type="ARBA" id="ARBA00023117"/>
    </source>
</evidence>
<feature type="domain" description="Bromo" evidence="4">
    <location>
        <begin position="113"/>
        <end position="212"/>
    </location>
</feature>
<feature type="compositionally biased region" description="Polar residues" evidence="3">
    <location>
        <begin position="927"/>
        <end position="940"/>
    </location>
</feature>
<feature type="compositionally biased region" description="Basic residues" evidence="3">
    <location>
        <begin position="693"/>
        <end position="704"/>
    </location>
</feature>
<evidence type="ECO:0000256" key="3">
    <source>
        <dbReference type="SAM" id="MobiDB-lite"/>
    </source>
</evidence>
<dbReference type="CDD" id="cd04369">
    <property type="entry name" value="Bromodomain"/>
    <property type="match status" value="1"/>
</dbReference>
<feature type="compositionally biased region" description="Basic and acidic residues" evidence="3">
    <location>
        <begin position="1"/>
        <end position="13"/>
    </location>
</feature>
<dbReference type="Proteomes" id="UP000824219">
    <property type="component" value="Linkage Group LG18"/>
</dbReference>
<dbReference type="Gene3D" id="1.20.920.10">
    <property type="entry name" value="Bromodomain-like"/>
    <property type="match status" value="1"/>
</dbReference>
<dbReference type="InterPro" id="IPR056522">
    <property type="entry name" value="KIAA2026_hel"/>
</dbReference>
<dbReference type="InterPro" id="IPR001487">
    <property type="entry name" value="Bromodomain"/>
</dbReference>
<dbReference type="InterPro" id="IPR036427">
    <property type="entry name" value="Bromodomain-like_sf"/>
</dbReference>
<feature type="region of interest" description="Disordered" evidence="3">
    <location>
        <begin position="225"/>
        <end position="244"/>
    </location>
</feature>
<comment type="caution">
    <text evidence="5">The sequence shown here is derived from an EMBL/GenBank/DDBJ whole genome shotgun (WGS) entry which is preliminary data.</text>
</comment>
<dbReference type="PANTHER" id="PTHR31095">
    <property type="entry name" value="RIKEN CDNA 9930021J03 GENE"/>
    <property type="match status" value="1"/>
</dbReference>
<dbReference type="PANTHER" id="PTHR31095:SF3">
    <property type="entry name" value="RIKEN CDNA 9930021J03 GENE"/>
    <property type="match status" value="1"/>
</dbReference>
<feature type="region of interest" description="Disordered" evidence="3">
    <location>
        <begin position="738"/>
        <end position="771"/>
    </location>
</feature>
<evidence type="ECO:0000313" key="5">
    <source>
        <dbReference type="EMBL" id="KAG7320869.1"/>
    </source>
</evidence>
<dbReference type="SUPFAM" id="SSF47370">
    <property type="entry name" value="Bromodomain"/>
    <property type="match status" value="1"/>
</dbReference>
<dbReference type="InterPro" id="IPR040214">
    <property type="entry name" value="BRD10"/>
</dbReference>
<dbReference type="Pfam" id="PF23450">
    <property type="entry name" value="KIAA2026_hel"/>
    <property type="match status" value="1"/>
</dbReference>
<proteinExistence type="predicted"/>
<dbReference type="OrthoDB" id="21449at2759"/>
<evidence type="ECO:0000256" key="2">
    <source>
        <dbReference type="SAM" id="Coils"/>
    </source>
</evidence>